<protein>
    <recommendedName>
        <fullName evidence="3">Purple acid phosphatase N-terminal domain-containing protein</fullName>
    </recommendedName>
</protein>
<evidence type="ECO:0000256" key="1">
    <source>
        <dbReference type="ARBA" id="ARBA00022729"/>
    </source>
</evidence>
<feature type="domain" description="Purple acid phosphatase N-terminal" evidence="3">
    <location>
        <begin position="111"/>
        <end position="192"/>
    </location>
</feature>
<evidence type="ECO:0000256" key="2">
    <source>
        <dbReference type="SAM" id="Phobius"/>
    </source>
</evidence>
<dbReference type="Proteomes" id="UP001497444">
    <property type="component" value="Chromosome 12"/>
</dbReference>
<organism evidence="4 5">
    <name type="scientific">Sphagnum jensenii</name>
    <dbReference type="NCBI Taxonomy" id="128206"/>
    <lineage>
        <taxon>Eukaryota</taxon>
        <taxon>Viridiplantae</taxon>
        <taxon>Streptophyta</taxon>
        <taxon>Embryophyta</taxon>
        <taxon>Bryophyta</taxon>
        <taxon>Sphagnophytina</taxon>
        <taxon>Sphagnopsida</taxon>
        <taxon>Sphagnales</taxon>
        <taxon>Sphagnaceae</taxon>
        <taxon>Sphagnum</taxon>
    </lineage>
</organism>
<dbReference type="Gene3D" id="2.60.40.380">
    <property type="entry name" value="Purple acid phosphatase-like, N-terminal"/>
    <property type="match status" value="1"/>
</dbReference>
<keyword evidence="5" id="KW-1185">Reference proteome</keyword>
<dbReference type="InterPro" id="IPR008963">
    <property type="entry name" value="Purple_acid_Pase-like_N"/>
</dbReference>
<dbReference type="PANTHER" id="PTHR22953">
    <property type="entry name" value="ACID PHOSPHATASE RELATED"/>
    <property type="match status" value="1"/>
</dbReference>
<evidence type="ECO:0000313" key="4">
    <source>
        <dbReference type="EMBL" id="CAK9258879.1"/>
    </source>
</evidence>
<evidence type="ECO:0000259" key="3">
    <source>
        <dbReference type="Pfam" id="PF16656"/>
    </source>
</evidence>
<keyword evidence="1" id="KW-0732">Signal</keyword>
<dbReference type="InterPro" id="IPR039331">
    <property type="entry name" value="PAPs-like"/>
</dbReference>
<name>A0ABP0VWK0_9BRYO</name>
<accession>A0ABP0VWK0</accession>
<dbReference type="InterPro" id="IPR015914">
    <property type="entry name" value="PAPs_N"/>
</dbReference>
<proteinExistence type="predicted"/>
<reference evidence="4" key="1">
    <citation type="submission" date="2024-02" db="EMBL/GenBank/DDBJ databases">
        <authorList>
            <consortium name="ELIXIR-Norway"/>
            <consortium name="Elixir Norway"/>
        </authorList>
    </citation>
    <scope>NUCLEOTIDE SEQUENCE</scope>
</reference>
<sequence>MGRNTMTQDTAVHWDAAFKLLVDWSECYVCVVVAGTRKMGRRSYNNFGLTVRLLVLLLVVTVSSNSSSSRSLALMNEGSGRTSQYMRKTSASIDLPYTDPLVTAPPGENAPQQVHITQGDLVGKAVIVSWVTVQQSAPKVWYGIKQGDYSRVKEGQTTRYKFYNYTSGFIHRVTLNSLQYNTKYYYKIAEVTVREFWFLTPPEIGLDVAYTFCLIGKLSRILG</sequence>
<dbReference type="EMBL" id="OZ020107">
    <property type="protein sequence ID" value="CAK9258879.1"/>
    <property type="molecule type" value="Genomic_DNA"/>
</dbReference>
<keyword evidence="2" id="KW-1133">Transmembrane helix</keyword>
<keyword evidence="2" id="KW-0812">Transmembrane</keyword>
<gene>
    <name evidence="4" type="ORF">CSSPJE1EN1_LOCUS4357</name>
</gene>
<feature type="transmembrane region" description="Helical" evidence="2">
    <location>
        <begin position="47"/>
        <end position="64"/>
    </location>
</feature>
<evidence type="ECO:0000313" key="5">
    <source>
        <dbReference type="Proteomes" id="UP001497444"/>
    </source>
</evidence>
<dbReference type="SUPFAM" id="SSF49363">
    <property type="entry name" value="Purple acid phosphatase, N-terminal domain"/>
    <property type="match status" value="1"/>
</dbReference>
<dbReference type="Pfam" id="PF16656">
    <property type="entry name" value="Pur_ac_phosph_N"/>
    <property type="match status" value="1"/>
</dbReference>
<dbReference type="PANTHER" id="PTHR22953:SF86">
    <property type="entry name" value="PURPLE ACID PHOSPHATASE 10"/>
    <property type="match status" value="1"/>
</dbReference>
<keyword evidence="2" id="KW-0472">Membrane</keyword>